<dbReference type="AlphaFoldDB" id="A0A4V2GAM7"/>
<feature type="region of interest" description="Disordered" evidence="1">
    <location>
        <begin position="1"/>
        <end position="22"/>
    </location>
</feature>
<reference evidence="2 3" key="1">
    <citation type="submission" date="2019-02" db="EMBL/GenBank/DDBJ databases">
        <title>Sequencing the genomes of 1000 actinobacteria strains.</title>
        <authorList>
            <person name="Klenk H.-P."/>
        </authorList>
    </citation>
    <scope>NUCLEOTIDE SEQUENCE [LARGE SCALE GENOMIC DNA]</scope>
    <source>
        <strain evidence="2 3">DSM 18319</strain>
    </source>
</reference>
<evidence type="ECO:0008006" key="4">
    <source>
        <dbReference type="Google" id="ProtNLM"/>
    </source>
</evidence>
<name>A0A4V2GAM7_9MICO</name>
<protein>
    <recommendedName>
        <fullName evidence="4">Terminase small subunit</fullName>
    </recommendedName>
</protein>
<organism evidence="2 3">
    <name type="scientific">Microterricola gilva</name>
    <dbReference type="NCBI Taxonomy" id="393267"/>
    <lineage>
        <taxon>Bacteria</taxon>
        <taxon>Bacillati</taxon>
        <taxon>Actinomycetota</taxon>
        <taxon>Actinomycetes</taxon>
        <taxon>Micrococcales</taxon>
        <taxon>Microbacteriaceae</taxon>
        <taxon>Microterricola</taxon>
    </lineage>
</organism>
<keyword evidence="3" id="KW-1185">Reference proteome</keyword>
<sequence length="152" mass="16214">MASGGARSRSGPAPDPDSYRSQNREWIDLPAAGFSGEVPNFPLAGALGVESELWAELWSKPQASAWSALGLKYQVAAYVRAFLESVEPEASAGLKTAVLRMENELGISIAGMKQNLWRVAATPSSTSEAVKKPAARKTPTNNWLEAVRVEGA</sequence>
<gene>
    <name evidence="2" type="ORF">EV379_1237</name>
</gene>
<accession>A0A4V2GAM7</accession>
<dbReference type="EMBL" id="SHLC01000001">
    <property type="protein sequence ID" value="RZU64926.1"/>
    <property type="molecule type" value="Genomic_DNA"/>
</dbReference>
<dbReference type="Proteomes" id="UP000291483">
    <property type="component" value="Unassembled WGS sequence"/>
</dbReference>
<evidence type="ECO:0000313" key="2">
    <source>
        <dbReference type="EMBL" id="RZU64926.1"/>
    </source>
</evidence>
<evidence type="ECO:0000313" key="3">
    <source>
        <dbReference type="Proteomes" id="UP000291483"/>
    </source>
</evidence>
<dbReference type="OrthoDB" id="3391752at2"/>
<dbReference type="RefSeq" id="WP_130505351.1">
    <property type="nucleotide sequence ID" value="NZ_SHLC01000001.1"/>
</dbReference>
<proteinExistence type="predicted"/>
<comment type="caution">
    <text evidence="2">The sequence shown here is derived from an EMBL/GenBank/DDBJ whole genome shotgun (WGS) entry which is preliminary data.</text>
</comment>
<evidence type="ECO:0000256" key="1">
    <source>
        <dbReference type="SAM" id="MobiDB-lite"/>
    </source>
</evidence>